<dbReference type="PANTHER" id="PTHR43537:SF24">
    <property type="entry name" value="GLUCONATE OPERON TRANSCRIPTIONAL REPRESSOR"/>
    <property type="match status" value="1"/>
</dbReference>
<dbReference type="Pfam" id="PF00392">
    <property type="entry name" value="GntR"/>
    <property type="match status" value="1"/>
</dbReference>
<reference evidence="5 6" key="1">
    <citation type="submission" date="2020-10" db="EMBL/GenBank/DDBJ databases">
        <title>Ca. Dormibacterota MAGs.</title>
        <authorList>
            <person name="Montgomery K."/>
        </authorList>
    </citation>
    <scope>NUCLEOTIDE SEQUENCE [LARGE SCALE GENOMIC DNA]</scope>
    <source>
        <strain evidence="5">SC8812_S17_18</strain>
    </source>
</reference>
<gene>
    <name evidence="5" type="ORF">JF886_02655</name>
</gene>
<dbReference type="GO" id="GO:0003700">
    <property type="term" value="F:DNA-binding transcription factor activity"/>
    <property type="evidence" value="ECO:0007669"/>
    <property type="project" value="InterPro"/>
</dbReference>
<dbReference type="InterPro" id="IPR036390">
    <property type="entry name" value="WH_DNA-bd_sf"/>
</dbReference>
<feature type="domain" description="HTH gntR-type" evidence="4">
    <location>
        <begin position="4"/>
        <end position="74"/>
    </location>
</feature>
<accession>A0A934JTQ3</accession>
<dbReference type="Gene3D" id="1.20.120.530">
    <property type="entry name" value="GntR ligand-binding domain-like"/>
    <property type="match status" value="1"/>
</dbReference>
<evidence type="ECO:0000256" key="3">
    <source>
        <dbReference type="ARBA" id="ARBA00023163"/>
    </source>
</evidence>
<dbReference type="CDD" id="cd07377">
    <property type="entry name" value="WHTH_GntR"/>
    <property type="match status" value="1"/>
</dbReference>
<comment type="caution">
    <text evidence="5">The sequence shown here is derived from an EMBL/GenBank/DDBJ whole genome shotgun (WGS) entry which is preliminary data.</text>
</comment>
<evidence type="ECO:0000313" key="6">
    <source>
        <dbReference type="Proteomes" id="UP000606991"/>
    </source>
</evidence>
<evidence type="ECO:0000313" key="5">
    <source>
        <dbReference type="EMBL" id="MBJ7593754.1"/>
    </source>
</evidence>
<keyword evidence="3" id="KW-0804">Transcription</keyword>
<organism evidence="5 6">
    <name type="scientific">Candidatus Aeolococcus gillhamiae</name>
    <dbReference type="NCBI Taxonomy" id="3127015"/>
    <lineage>
        <taxon>Bacteria</taxon>
        <taxon>Bacillati</taxon>
        <taxon>Candidatus Dormiibacterota</taxon>
        <taxon>Candidatus Dormibacteria</taxon>
        <taxon>Candidatus Aeolococcales</taxon>
        <taxon>Candidatus Aeolococcaceae</taxon>
        <taxon>Candidatus Aeolococcus</taxon>
    </lineage>
</organism>
<dbReference type="InterPro" id="IPR011711">
    <property type="entry name" value="GntR_C"/>
</dbReference>
<dbReference type="SUPFAM" id="SSF46785">
    <property type="entry name" value="Winged helix' DNA-binding domain"/>
    <property type="match status" value="1"/>
</dbReference>
<dbReference type="SMART" id="SM00895">
    <property type="entry name" value="FCD"/>
    <property type="match status" value="1"/>
</dbReference>
<dbReference type="AlphaFoldDB" id="A0A934JTQ3"/>
<keyword evidence="2" id="KW-0238">DNA-binding</keyword>
<protein>
    <submittedName>
        <fullName evidence="5">FadR family transcriptional regulator</fullName>
    </submittedName>
</protein>
<dbReference type="PRINTS" id="PR00035">
    <property type="entry name" value="HTHGNTR"/>
</dbReference>
<dbReference type="PANTHER" id="PTHR43537">
    <property type="entry name" value="TRANSCRIPTIONAL REGULATOR, GNTR FAMILY"/>
    <property type="match status" value="1"/>
</dbReference>
<dbReference type="InterPro" id="IPR000524">
    <property type="entry name" value="Tscrpt_reg_HTH_GntR"/>
</dbReference>
<dbReference type="Proteomes" id="UP000606991">
    <property type="component" value="Unassembled WGS sequence"/>
</dbReference>
<dbReference type="Pfam" id="PF07729">
    <property type="entry name" value="FCD"/>
    <property type="match status" value="1"/>
</dbReference>
<evidence type="ECO:0000256" key="1">
    <source>
        <dbReference type="ARBA" id="ARBA00023015"/>
    </source>
</evidence>
<dbReference type="Gene3D" id="1.10.10.10">
    <property type="entry name" value="Winged helix-like DNA-binding domain superfamily/Winged helix DNA-binding domain"/>
    <property type="match status" value="1"/>
</dbReference>
<dbReference type="PROSITE" id="PS50949">
    <property type="entry name" value="HTH_GNTR"/>
    <property type="match status" value="1"/>
</dbReference>
<dbReference type="SMART" id="SM00345">
    <property type="entry name" value="HTH_GNTR"/>
    <property type="match status" value="1"/>
</dbReference>
<evidence type="ECO:0000259" key="4">
    <source>
        <dbReference type="PROSITE" id="PS50949"/>
    </source>
</evidence>
<dbReference type="InterPro" id="IPR008920">
    <property type="entry name" value="TF_FadR/GntR_C"/>
</dbReference>
<keyword evidence="1" id="KW-0805">Transcription regulation</keyword>
<dbReference type="InterPro" id="IPR036388">
    <property type="entry name" value="WH-like_DNA-bd_sf"/>
</dbReference>
<sequence>MPIRNAGERIFERFVTAIALGEFVLAQRLPSERELAMALEVSRSTVREALSRLAAGGYIRIQRGSTGGAFVVADWGPESEEMIRRTLLSQWDAIESLLDFRSLVEQQVARTAADRRTRADARSIKRALRDYDVAGTDRDLSRVADLALHQAIACATQNPHLPELSLKLRREVSLGFGAEAYSTALRERALRQHPLLAEAVLEGRGDDAARLAAEHFSLTAERLRGLHERIQKKGTKR</sequence>
<proteinExistence type="predicted"/>
<dbReference type="SUPFAM" id="SSF48008">
    <property type="entry name" value="GntR ligand-binding domain-like"/>
    <property type="match status" value="1"/>
</dbReference>
<dbReference type="RefSeq" id="WP_337309334.1">
    <property type="nucleotide sequence ID" value="NZ_JAEKNS010000037.1"/>
</dbReference>
<dbReference type="GO" id="GO:0003677">
    <property type="term" value="F:DNA binding"/>
    <property type="evidence" value="ECO:0007669"/>
    <property type="project" value="UniProtKB-KW"/>
</dbReference>
<dbReference type="EMBL" id="JAEKNS010000037">
    <property type="protein sequence ID" value="MBJ7593754.1"/>
    <property type="molecule type" value="Genomic_DNA"/>
</dbReference>
<evidence type="ECO:0000256" key="2">
    <source>
        <dbReference type="ARBA" id="ARBA00023125"/>
    </source>
</evidence>
<name>A0A934JTQ3_9BACT</name>